<name>A0AA88G590_NAELO</name>
<feature type="compositionally biased region" description="Low complexity" evidence="1">
    <location>
        <begin position="108"/>
        <end position="163"/>
    </location>
</feature>
<feature type="non-terminal residue" evidence="2">
    <location>
        <position position="1"/>
    </location>
</feature>
<reference evidence="2 3" key="1">
    <citation type="journal article" date="2018" name="BMC Genomics">
        <title>The genome of Naegleria lovaniensis, the basis for a comparative approach to unravel pathogenicity factors of the human pathogenic amoeba N. fowleri.</title>
        <authorList>
            <person name="Liechti N."/>
            <person name="Schurch N."/>
            <person name="Bruggmann R."/>
            <person name="Wittwer M."/>
        </authorList>
    </citation>
    <scope>NUCLEOTIDE SEQUENCE [LARGE SCALE GENOMIC DNA]</scope>
    <source>
        <strain evidence="2 3">ATCC 30569</strain>
    </source>
</reference>
<dbReference type="GeneID" id="68106184"/>
<gene>
    <name evidence="2" type="ORF">C9374_013731</name>
</gene>
<proteinExistence type="predicted"/>
<feature type="region of interest" description="Disordered" evidence="1">
    <location>
        <begin position="74"/>
        <end position="163"/>
    </location>
</feature>
<comment type="caution">
    <text evidence="2">The sequence shown here is derived from an EMBL/GenBank/DDBJ whole genome shotgun (WGS) entry which is preliminary data.</text>
</comment>
<feature type="compositionally biased region" description="Low complexity" evidence="1">
    <location>
        <begin position="74"/>
        <end position="101"/>
    </location>
</feature>
<organism evidence="2 3">
    <name type="scientific">Naegleria lovaniensis</name>
    <name type="common">Amoeba</name>
    <dbReference type="NCBI Taxonomy" id="51637"/>
    <lineage>
        <taxon>Eukaryota</taxon>
        <taxon>Discoba</taxon>
        <taxon>Heterolobosea</taxon>
        <taxon>Tetramitia</taxon>
        <taxon>Eutetramitia</taxon>
        <taxon>Vahlkampfiidae</taxon>
        <taxon>Naegleria</taxon>
    </lineage>
</organism>
<dbReference type="AlphaFoldDB" id="A0AA88G590"/>
<accession>A0AA88G590</accession>
<keyword evidence="3" id="KW-1185">Reference proteome</keyword>
<dbReference type="RefSeq" id="XP_044541760.1">
    <property type="nucleotide sequence ID" value="XM_044689640.1"/>
</dbReference>
<dbReference type="EMBL" id="PYSW02000074">
    <property type="protein sequence ID" value="KAG2370896.1"/>
    <property type="molecule type" value="Genomic_DNA"/>
</dbReference>
<evidence type="ECO:0000313" key="3">
    <source>
        <dbReference type="Proteomes" id="UP000816034"/>
    </source>
</evidence>
<protein>
    <submittedName>
        <fullName evidence="2">Uncharacterized protein</fullName>
    </submittedName>
</protein>
<evidence type="ECO:0000256" key="1">
    <source>
        <dbReference type="SAM" id="MobiDB-lite"/>
    </source>
</evidence>
<evidence type="ECO:0000313" key="2">
    <source>
        <dbReference type="EMBL" id="KAG2370896.1"/>
    </source>
</evidence>
<dbReference type="Proteomes" id="UP000816034">
    <property type="component" value="Unassembled WGS sequence"/>
</dbReference>
<sequence>TDSANNIQSNLDLIVNNDLNTTNAQDSQLITSQIKPAVANLVSAAKSVDWNTFQQVASSLQSLMTQISGNYGQVQQGQQQQQQQGGMQSMPPPQQQGGMQQMPPPQQGYPSSPMYPPTYGQQQQPMYPAAQQGYPSQQVYPGYGGPQQMYPPSQQQAYYPQQSAYPAQQQAYYPQQAGGQPYSYNPSMYGGAQPWVSIAGVSAPNQQQPMVYNGQFPGQQMAYGSRPGQTSLGDPYMESLMNYGMTMPIPQRPQQQQQATPPQR</sequence>